<evidence type="ECO:0000256" key="1">
    <source>
        <dbReference type="ARBA" id="ARBA00022614"/>
    </source>
</evidence>
<dbReference type="PROSITE" id="PS51450">
    <property type="entry name" value="LRR"/>
    <property type="match status" value="5"/>
</dbReference>
<dbReference type="RefSeq" id="XP_004988383.1">
    <property type="nucleotide sequence ID" value="XM_004988326.1"/>
</dbReference>
<dbReference type="PANTHER" id="PTHR18849">
    <property type="entry name" value="LEUCINE RICH REPEAT PROTEIN"/>
    <property type="match status" value="1"/>
</dbReference>
<dbReference type="eggNOG" id="KOG0531">
    <property type="taxonomic scope" value="Eukaryota"/>
</dbReference>
<dbReference type="PANTHER" id="PTHR18849:SF0">
    <property type="entry name" value="CILIA- AND FLAGELLA-ASSOCIATED PROTEIN 410-RELATED"/>
    <property type="match status" value="1"/>
</dbReference>
<protein>
    <submittedName>
        <fullName evidence="4">Uncharacterized protein</fullName>
    </submittedName>
</protein>
<evidence type="ECO:0000256" key="3">
    <source>
        <dbReference type="SAM" id="MobiDB-lite"/>
    </source>
</evidence>
<evidence type="ECO:0000313" key="5">
    <source>
        <dbReference type="Proteomes" id="UP000007799"/>
    </source>
</evidence>
<proteinExistence type="predicted"/>
<keyword evidence="2" id="KW-0677">Repeat</keyword>
<organism evidence="5">
    <name type="scientific">Salpingoeca rosetta (strain ATCC 50818 / BSB-021)</name>
    <dbReference type="NCBI Taxonomy" id="946362"/>
    <lineage>
        <taxon>Eukaryota</taxon>
        <taxon>Choanoflagellata</taxon>
        <taxon>Craspedida</taxon>
        <taxon>Salpingoecidae</taxon>
        <taxon>Salpingoeca</taxon>
    </lineage>
</organism>
<feature type="compositionally biased region" description="Basic and acidic residues" evidence="3">
    <location>
        <begin position="91"/>
        <end position="106"/>
    </location>
</feature>
<dbReference type="InterPro" id="IPR003591">
    <property type="entry name" value="Leu-rich_rpt_typical-subtyp"/>
</dbReference>
<gene>
    <name evidence="4" type="ORF">PTSG_10334</name>
</gene>
<feature type="region of interest" description="Disordered" evidence="3">
    <location>
        <begin position="1"/>
        <end position="64"/>
    </location>
</feature>
<dbReference type="GeneID" id="16068912"/>
<dbReference type="KEGG" id="sre:PTSG_10334"/>
<dbReference type="Pfam" id="PF12799">
    <property type="entry name" value="LRR_4"/>
    <property type="match status" value="1"/>
</dbReference>
<dbReference type="OMA" id="YSSDIHM"/>
<feature type="region of interest" description="Disordered" evidence="3">
    <location>
        <begin position="81"/>
        <end position="106"/>
    </location>
</feature>
<keyword evidence="5" id="KW-1185">Reference proteome</keyword>
<dbReference type="AlphaFoldDB" id="F2UR03"/>
<dbReference type="EMBL" id="GL832990">
    <property type="protein sequence ID" value="EGD80058.1"/>
    <property type="molecule type" value="Genomic_DNA"/>
</dbReference>
<dbReference type="OrthoDB" id="1939344at2759"/>
<dbReference type="Pfam" id="PF14580">
    <property type="entry name" value="LRR_9"/>
    <property type="match status" value="1"/>
</dbReference>
<feature type="compositionally biased region" description="Polar residues" evidence="3">
    <location>
        <begin position="1"/>
        <end position="16"/>
    </location>
</feature>
<dbReference type="InterPro" id="IPR001611">
    <property type="entry name" value="Leu-rich_rpt"/>
</dbReference>
<feature type="compositionally biased region" description="Low complexity" evidence="3">
    <location>
        <begin position="48"/>
        <end position="64"/>
    </location>
</feature>
<dbReference type="SUPFAM" id="SSF52058">
    <property type="entry name" value="L domain-like"/>
    <property type="match status" value="1"/>
</dbReference>
<dbReference type="InterPro" id="IPR025875">
    <property type="entry name" value="Leu-rich_rpt_4"/>
</dbReference>
<dbReference type="Gene3D" id="3.80.10.10">
    <property type="entry name" value="Ribonuclease Inhibitor"/>
    <property type="match status" value="2"/>
</dbReference>
<evidence type="ECO:0000256" key="2">
    <source>
        <dbReference type="ARBA" id="ARBA00022737"/>
    </source>
</evidence>
<keyword evidence="1" id="KW-0433">Leucine-rich repeat</keyword>
<dbReference type="InterPro" id="IPR032675">
    <property type="entry name" value="LRR_dom_sf"/>
</dbReference>
<dbReference type="InParanoid" id="F2UR03"/>
<dbReference type="STRING" id="946362.F2UR03"/>
<accession>F2UR03</accession>
<dbReference type="Proteomes" id="UP000007799">
    <property type="component" value="Unassembled WGS sequence"/>
</dbReference>
<name>F2UR03_SALR5</name>
<dbReference type="SMART" id="SM00365">
    <property type="entry name" value="LRR_SD22"/>
    <property type="match status" value="7"/>
</dbReference>
<sequence length="396" mass="44855">MSGSSRRVQSARSNFNDLAIDCTPPSPSERQRDLLNQYATGGRPQPQPQQLQQQHHQQSSIPSQVRGTIDVGAALSFMSDSSTATSYEPTIRPKSERRIPSARSRQDRFRAPEMHLMYTRTDEERLADPDRINLDNRSLDRCPYIRNEPSLRLLNLQHNSITAIANLDHLENLIFLDMYDNRIQRISGLERLRSLRVLMLGRNSISSLAGIEALVHLDVLDLHGNAITTTAGIAHLRSLRVLNLASNLIKDMSPLAGLASLVELNISRNQIQHCIDLVHSAPHLQRLFLSDNLLRSTKGIVGHGAIAELSLDGNAEVTGAQMYREQAVTALPSLRLLDNKRVSDEERRMAGINVRKMEDKKAQEEEVRRRAVERDAAIEHAQEKWREYTRSIRWVR</sequence>
<reference evidence="4" key="1">
    <citation type="submission" date="2009-08" db="EMBL/GenBank/DDBJ databases">
        <title>Annotation of Salpingoeca rosetta.</title>
        <authorList>
            <consortium name="The Broad Institute Genome Sequencing Platform"/>
            <person name="Russ C."/>
            <person name="Cuomo C."/>
            <person name="Burger G."/>
            <person name="Gray M.W."/>
            <person name="Holland P.W.H."/>
            <person name="King N."/>
            <person name="Lang F.B.F."/>
            <person name="Roger A.J."/>
            <person name="Ruiz-Trillo I."/>
            <person name="Young S.K."/>
            <person name="Zeng Q."/>
            <person name="Gargeya S."/>
            <person name="Alvarado L."/>
            <person name="Berlin A."/>
            <person name="Chapman S.B."/>
            <person name="Chen Z."/>
            <person name="Freedman E."/>
            <person name="Gellesch M."/>
            <person name="Goldberg J."/>
            <person name="Griggs A."/>
            <person name="Gujja S."/>
            <person name="Heilman E."/>
            <person name="Heiman D."/>
            <person name="Howarth C."/>
            <person name="Mehta T."/>
            <person name="Neiman D."/>
            <person name="Pearson M."/>
            <person name="Roberts A."/>
            <person name="Saif S."/>
            <person name="Shea T."/>
            <person name="Shenoy N."/>
            <person name="Sisk P."/>
            <person name="Stolte C."/>
            <person name="Sykes S."/>
            <person name="White J."/>
            <person name="Yandava C."/>
            <person name="Haas B."/>
            <person name="Nusbaum C."/>
            <person name="Birren B."/>
        </authorList>
    </citation>
    <scope>NUCLEOTIDE SEQUENCE [LARGE SCALE GENOMIC DNA]</scope>
    <source>
        <strain evidence="4">ATCC 50818</strain>
    </source>
</reference>
<evidence type="ECO:0000313" key="4">
    <source>
        <dbReference type="EMBL" id="EGD80058.1"/>
    </source>
</evidence>
<dbReference type="SMART" id="SM00369">
    <property type="entry name" value="LRR_TYP"/>
    <property type="match status" value="3"/>
</dbReference>